<keyword evidence="2" id="KW-1133">Transmembrane helix</keyword>
<feature type="transmembrane region" description="Helical" evidence="2">
    <location>
        <begin position="21"/>
        <end position="39"/>
    </location>
</feature>
<evidence type="ECO:0000256" key="1">
    <source>
        <dbReference type="SAM" id="MobiDB-lite"/>
    </source>
</evidence>
<dbReference type="STRING" id="1227493.C483_19300"/>
<accession>L9ZN65</accession>
<dbReference type="EMBL" id="AOIM01000043">
    <property type="protein sequence ID" value="ELY86588.1"/>
    <property type="molecule type" value="Genomic_DNA"/>
</dbReference>
<feature type="transmembrane region" description="Helical" evidence="2">
    <location>
        <begin position="45"/>
        <end position="67"/>
    </location>
</feature>
<feature type="transmembrane region" description="Helical" evidence="2">
    <location>
        <begin position="338"/>
        <end position="360"/>
    </location>
</feature>
<comment type="caution">
    <text evidence="4">The sequence shown here is derived from an EMBL/GenBank/DDBJ whole genome shotgun (WGS) entry which is preliminary data.</text>
</comment>
<reference evidence="4 5" key="1">
    <citation type="journal article" date="2014" name="PLoS Genet.">
        <title>Phylogenetically driven sequencing of extremely halophilic archaea reveals strategies for static and dynamic osmo-response.</title>
        <authorList>
            <person name="Becker E.A."/>
            <person name="Seitzer P.M."/>
            <person name="Tritt A."/>
            <person name="Larsen D."/>
            <person name="Krusor M."/>
            <person name="Yao A.I."/>
            <person name="Wu D."/>
            <person name="Madern D."/>
            <person name="Eisen J.A."/>
            <person name="Darling A.E."/>
            <person name="Facciotti M.T."/>
        </authorList>
    </citation>
    <scope>NUCLEOTIDE SEQUENCE [LARGE SCALE GENOMIC DNA]</scope>
    <source>
        <strain evidence="4 5">JCM 10989</strain>
    </source>
</reference>
<feature type="compositionally biased region" description="Basic and acidic residues" evidence="1">
    <location>
        <begin position="204"/>
        <end position="238"/>
    </location>
</feature>
<feature type="transmembrane region" description="Helical" evidence="2">
    <location>
        <begin position="390"/>
        <end position="414"/>
    </location>
</feature>
<feature type="domain" description="YdbS-like PH" evidence="3">
    <location>
        <begin position="566"/>
        <end position="631"/>
    </location>
</feature>
<feature type="compositionally biased region" description="Low complexity" evidence="1">
    <location>
        <begin position="192"/>
        <end position="203"/>
    </location>
</feature>
<feature type="transmembrane region" description="Helical" evidence="2">
    <location>
        <begin position="547"/>
        <end position="566"/>
    </location>
</feature>
<gene>
    <name evidence="4" type="ORF">C483_19300</name>
</gene>
<organism evidence="4 5">
    <name type="scientific">Natrialba hulunbeirensis JCM 10989</name>
    <dbReference type="NCBI Taxonomy" id="1227493"/>
    <lineage>
        <taxon>Archaea</taxon>
        <taxon>Methanobacteriati</taxon>
        <taxon>Methanobacteriota</taxon>
        <taxon>Stenosarchaea group</taxon>
        <taxon>Halobacteria</taxon>
        <taxon>Halobacteriales</taxon>
        <taxon>Natrialbaceae</taxon>
        <taxon>Natrialba</taxon>
    </lineage>
</organism>
<feature type="compositionally biased region" description="Acidic residues" evidence="1">
    <location>
        <begin position="300"/>
        <end position="321"/>
    </location>
</feature>
<dbReference type="Proteomes" id="UP000011519">
    <property type="component" value="Unassembled WGS sequence"/>
</dbReference>
<feature type="domain" description="YdbS-like PH" evidence="3">
    <location>
        <begin position="424"/>
        <end position="481"/>
    </location>
</feature>
<evidence type="ECO:0000313" key="4">
    <source>
        <dbReference type="EMBL" id="ELY86588.1"/>
    </source>
</evidence>
<dbReference type="AlphaFoldDB" id="L9ZN65"/>
<keyword evidence="2" id="KW-0812">Transmembrane</keyword>
<feature type="compositionally biased region" description="Acidic residues" evidence="1">
    <location>
        <begin position="181"/>
        <end position="191"/>
    </location>
</feature>
<protein>
    <submittedName>
        <fullName evidence="4">Membrane-flanked domain-containing protein</fullName>
    </submittedName>
</protein>
<feature type="region of interest" description="Disordered" evidence="1">
    <location>
        <begin position="147"/>
        <end position="321"/>
    </location>
</feature>
<dbReference type="InterPro" id="IPR005182">
    <property type="entry name" value="YdbS-like_PH"/>
</dbReference>
<keyword evidence="5" id="KW-1185">Reference proteome</keyword>
<keyword evidence="2" id="KW-0472">Membrane</keyword>
<dbReference type="PANTHER" id="PTHR34473">
    <property type="entry name" value="UPF0699 TRANSMEMBRANE PROTEIN YDBS"/>
    <property type="match status" value="1"/>
</dbReference>
<sequence>MAPTMNRLHPLSAVTYALQYGFLWLWIPVVLLIVLAGAFDPISGAWVPFAAPFGFLAGVAYGIAYYYRFGYEVTDDTVDVSSGVFARRSREIPYGRIQNVDIRQGVLQRLLDLAIVSIETAGGGASEATLNFVSEAEATRLQREIRRRTAAARERRRAGKAGAEAAGVDTESENESKNENEADDTASDADADSSSTPAPTDASRQPDSRERRDQRDRDQGQPDERDQREQDDLWDHPLESGSGSDLESDPESSLGSEPSPDTDRACAPDSESAAEVGSEAGHDRIGPQPADAVDNNAYDTVDEFDDGAGFDEHDDGDEFDEFGQPQKQPLFDLQARELLLYSFTSIRAAAVAGVLFVFFLGTDLVFDYLVTVAQPVGGPEDLGTGTPTNYGILTIVSLINGIVITYVLSVAYTFATYYDFRLGRVDEDFVYERGLLQRYSGSIPAEKVQSVTVTDNPLQRLIGYAGLWVETAGYGPESNGGSQSAVPLAEKARVYTFTENLTGVETPKFEQLPKLARRRYLARYSIIAGVIVAIAFGITQVTVLERWYLAAVVFVAVPPAAHLRYVNLGYYVGEDHLVVRRGFWKRQTTVIPYYRIQTVSTRRSIFQRRLGLASLVIDTASSRTMVRGTPTIYDEELGDARDVHGECRERLQTALRERAESDDLGVSVDFT</sequence>
<feature type="compositionally biased region" description="Polar residues" evidence="1">
    <location>
        <begin position="241"/>
        <end position="256"/>
    </location>
</feature>
<dbReference type="PATRIC" id="fig|1227493.4.peg.3881"/>
<feature type="domain" description="YdbS-like PH" evidence="3">
    <location>
        <begin position="66"/>
        <end position="145"/>
    </location>
</feature>
<evidence type="ECO:0000259" key="3">
    <source>
        <dbReference type="Pfam" id="PF03703"/>
    </source>
</evidence>
<feature type="transmembrane region" description="Helical" evidence="2">
    <location>
        <begin position="521"/>
        <end position="541"/>
    </location>
</feature>
<dbReference type="RefSeq" id="WP_006654975.1">
    <property type="nucleotide sequence ID" value="NZ_AOIM01000043.1"/>
</dbReference>
<feature type="compositionally biased region" description="Basic residues" evidence="1">
    <location>
        <begin position="147"/>
        <end position="159"/>
    </location>
</feature>
<name>L9ZN65_9EURY</name>
<evidence type="ECO:0000256" key="2">
    <source>
        <dbReference type="SAM" id="Phobius"/>
    </source>
</evidence>
<dbReference type="OrthoDB" id="107421at2157"/>
<proteinExistence type="predicted"/>
<dbReference type="PANTHER" id="PTHR34473:SF3">
    <property type="entry name" value="TRANSMEMBRANE PROTEIN-RELATED"/>
    <property type="match status" value="1"/>
</dbReference>
<evidence type="ECO:0000313" key="5">
    <source>
        <dbReference type="Proteomes" id="UP000011519"/>
    </source>
</evidence>
<dbReference type="Pfam" id="PF03703">
    <property type="entry name" value="bPH_2"/>
    <property type="match status" value="3"/>
</dbReference>